<dbReference type="Gramene" id="TKW23359">
    <property type="protein sequence ID" value="TKW23359"/>
    <property type="gene ID" value="SEVIR_4G286700v2"/>
</dbReference>
<proteinExistence type="predicted"/>
<sequence length="141" mass="15887">MAMDKTTRGLDQVKTSKTVELLEANVLIATKFQNLGILHTALFKGSAIHFVLDDLMDLSTWHGFSSCLSDFKKRNVPMFSGRLLGSVPLGTMASYPNERYKILIRSLLKEMVGLHRNEHCFSNISESDICLRVRLLNFHGS</sequence>
<gene>
    <name evidence="1" type="ORF">SEVIR_4G286700v2</name>
</gene>
<protein>
    <submittedName>
        <fullName evidence="1">Uncharacterized protein</fullName>
    </submittedName>
</protein>
<reference evidence="1" key="1">
    <citation type="submission" date="2019-03" db="EMBL/GenBank/DDBJ databases">
        <title>WGS assembly of Setaria viridis.</title>
        <authorList>
            <person name="Huang P."/>
            <person name="Jenkins J."/>
            <person name="Grimwood J."/>
            <person name="Barry K."/>
            <person name="Healey A."/>
            <person name="Mamidi S."/>
            <person name="Sreedasyam A."/>
            <person name="Shu S."/>
            <person name="Feldman M."/>
            <person name="Wu J."/>
            <person name="Yu Y."/>
            <person name="Chen C."/>
            <person name="Johnson J."/>
            <person name="Rokhsar D."/>
            <person name="Baxter I."/>
            <person name="Schmutz J."/>
            <person name="Brutnell T."/>
            <person name="Kellogg E."/>
        </authorList>
    </citation>
    <scope>NUCLEOTIDE SEQUENCE [LARGE SCALE GENOMIC DNA]</scope>
</reference>
<keyword evidence="2" id="KW-1185">Reference proteome</keyword>
<evidence type="ECO:0000313" key="2">
    <source>
        <dbReference type="Proteomes" id="UP000298652"/>
    </source>
</evidence>
<evidence type="ECO:0000313" key="1">
    <source>
        <dbReference type="EMBL" id="TKW23359.1"/>
    </source>
</evidence>
<dbReference type="EMBL" id="CM016555">
    <property type="protein sequence ID" value="TKW23359.1"/>
    <property type="molecule type" value="Genomic_DNA"/>
</dbReference>
<dbReference type="Proteomes" id="UP000298652">
    <property type="component" value="Chromosome 4"/>
</dbReference>
<dbReference type="AlphaFoldDB" id="A0A4U6V8R4"/>
<name>A0A4U6V8R4_SETVI</name>
<organism evidence="1 2">
    <name type="scientific">Setaria viridis</name>
    <name type="common">Green bristlegrass</name>
    <name type="synonym">Setaria italica subsp. viridis</name>
    <dbReference type="NCBI Taxonomy" id="4556"/>
    <lineage>
        <taxon>Eukaryota</taxon>
        <taxon>Viridiplantae</taxon>
        <taxon>Streptophyta</taxon>
        <taxon>Embryophyta</taxon>
        <taxon>Tracheophyta</taxon>
        <taxon>Spermatophyta</taxon>
        <taxon>Magnoliopsida</taxon>
        <taxon>Liliopsida</taxon>
        <taxon>Poales</taxon>
        <taxon>Poaceae</taxon>
        <taxon>PACMAD clade</taxon>
        <taxon>Panicoideae</taxon>
        <taxon>Panicodae</taxon>
        <taxon>Paniceae</taxon>
        <taxon>Cenchrinae</taxon>
        <taxon>Setaria</taxon>
    </lineage>
</organism>
<accession>A0A4U6V8R4</accession>